<feature type="domain" description="Bacterial sugar transferase" evidence="4">
    <location>
        <begin position="2"/>
        <end position="177"/>
    </location>
</feature>
<evidence type="ECO:0000256" key="2">
    <source>
        <dbReference type="ARBA" id="ARBA00006464"/>
    </source>
</evidence>
<name>A0A5B8Z8B9_CYTDA</name>
<dbReference type="OrthoDB" id="9785911at2"/>
<organism evidence="6 7">
    <name type="scientific">Cytobacillus dafuensis</name>
    <name type="common">Bacillus dafuensis</name>
    <dbReference type="NCBI Taxonomy" id="1742359"/>
    <lineage>
        <taxon>Bacteria</taxon>
        <taxon>Bacillati</taxon>
        <taxon>Bacillota</taxon>
        <taxon>Bacilli</taxon>
        <taxon>Bacillales</taxon>
        <taxon>Bacillaceae</taxon>
        <taxon>Cytobacillus</taxon>
    </lineage>
</organism>
<dbReference type="InterPro" id="IPR016181">
    <property type="entry name" value="Acyl_CoA_acyltransferase"/>
</dbReference>
<dbReference type="GO" id="GO:0005737">
    <property type="term" value="C:cytoplasm"/>
    <property type="evidence" value="ECO:0007669"/>
    <property type="project" value="UniProtKB-SubCell"/>
</dbReference>
<dbReference type="PANTHER" id="PTHR30576:SF8">
    <property type="entry name" value="UNDECAPRENYL-PHOSPHATE GALACTOSE PHOSPHOTRANSFERASE"/>
    <property type="match status" value="1"/>
</dbReference>
<dbReference type="Pfam" id="PF02397">
    <property type="entry name" value="Bac_transf"/>
    <property type="match status" value="1"/>
</dbReference>
<comment type="subcellular location">
    <subcellularLocation>
        <location evidence="1">Cytoplasm</location>
    </subcellularLocation>
</comment>
<dbReference type="KEGG" id="bda:FSZ17_19160"/>
<evidence type="ECO:0000313" key="6">
    <source>
        <dbReference type="EMBL" id="QED49204.1"/>
    </source>
</evidence>
<dbReference type="SUPFAM" id="SSF55729">
    <property type="entry name" value="Acyl-CoA N-acyltransferases (Nat)"/>
    <property type="match status" value="1"/>
</dbReference>
<gene>
    <name evidence="6" type="ORF">FSZ17_19160</name>
</gene>
<evidence type="ECO:0000256" key="1">
    <source>
        <dbReference type="ARBA" id="ARBA00004496"/>
    </source>
</evidence>
<keyword evidence="3" id="KW-0472">Membrane</keyword>
<dbReference type="GO" id="GO:0016780">
    <property type="term" value="F:phosphotransferase activity, for other substituted phosphate groups"/>
    <property type="evidence" value="ECO:0007669"/>
    <property type="project" value="TreeGrafter"/>
</dbReference>
<comment type="similarity">
    <text evidence="2">Belongs to the bacterial sugar transferase family.</text>
</comment>
<evidence type="ECO:0000259" key="5">
    <source>
        <dbReference type="Pfam" id="PF13480"/>
    </source>
</evidence>
<feature type="domain" description="BioF2-like acetyltransferase" evidence="5">
    <location>
        <begin position="357"/>
        <end position="489"/>
    </location>
</feature>
<reference evidence="7" key="1">
    <citation type="submission" date="2019-08" db="EMBL/GenBank/DDBJ databases">
        <authorList>
            <person name="Zheng X."/>
        </authorList>
    </citation>
    <scope>NUCLEOTIDE SEQUENCE [LARGE SCALE GENOMIC DNA]</scope>
    <source>
        <strain evidence="7">FJAT-25496</strain>
    </source>
</reference>
<accession>A0A5B8Z8B9</accession>
<feature type="transmembrane region" description="Helical" evidence="3">
    <location>
        <begin position="7"/>
        <end position="30"/>
    </location>
</feature>
<keyword evidence="3" id="KW-0812">Transmembrane</keyword>
<keyword evidence="7" id="KW-1185">Reference proteome</keyword>
<dbReference type="GO" id="GO:0016755">
    <property type="term" value="F:aminoacyltransferase activity"/>
    <property type="evidence" value="ECO:0007669"/>
    <property type="project" value="InterPro"/>
</dbReference>
<dbReference type="STRING" id="1742359.GCA_001439625_03358"/>
<evidence type="ECO:0000259" key="4">
    <source>
        <dbReference type="Pfam" id="PF02397"/>
    </source>
</evidence>
<dbReference type="Proteomes" id="UP000321555">
    <property type="component" value="Chromosome"/>
</dbReference>
<dbReference type="InterPro" id="IPR003362">
    <property type="entry name" value="Bact_transf"/>
</dbReference>
<dbReference type="EMBL" id="CP042593">
    <property type="protein sequence ID" value="QED49204.1"/>
    <property type="molecule type" value="Genomic_DNA"/>
</dbReference>
<dbReference type="InterPro" id="IPR003447">
    <property type="entry name" value="FEMABX"/>
</dbReference>
<dbReference type="PANTHER" id="PTHR30576">
    <property type="entry name" value="COLANIC BIOSYNTHESIS UDP-GLUCOSE LIPID CARRIER TRANSFERASE"/>
    <property type="match status" value="1"/>
</dbReference>
<keyword evidence="6" id="KW-0808">Transferase</keyword>
<dbReference type="PROSITE" id="PS51191">
    <property type="entry name" value="FEMABX"/>
    <property type="match status" value="1"/>
</dbReference>
<evidence type="ECO:0000313" key="7">
    <source>
        <dbReference type="Proteomes" id="UP000321555"/>
    </source>
</evidence>
<dbReference type="GO" id="GO:0044038">
    <property type="term" value="P:cell wall macromolecule biosynthetic process"/>
    <property type="evidence" value="ECO:0007669"/>
    <property type="project" value="InterPro"/>
</dbReference>
<dbReference type="InterPro" id="IPR038740">
    <property type="entry name" value="BioF2-like_GNAT_dom"/>
</dbReference>
<proteinExistence type="inferred from homology"/>
<keyword evidence="3" id="KW-1133">Transmembrane helix</keyword>
<evidence type="ECO:0000256" key="3">
    <source>
        <dbReference type="SAM" id="Phobius"/>
    </source>
</evidence>
<dbReference type="AlphaFoldDB" id="A0A5B8Z8B9"/>
<dbReference type="Pfam" id="PF13480">
    <property type="entry name" value="Acetyltransf_6"/>
    <property type="match status" value="1"/>
</dbReference>
<protein>
    <submittedName>
        <fullName evidence="6">Peptidoglycan bridge formation glycyltransferase FemA/FemB family protein</fullName>
    </submittedName>
</protein>
<sequence length="549" mass="64601">MKKCIDLLLAFFLLIVLSPVFIIISFMIYMKLGSPIIFKQLRPGYKEKPFYLYKFRSMTDLRDENGHLLPDEMRLTPFGQWLRNYSIDELPQLVNVLKGDISIVGPRPLLMEYLPLYNSEQAKRHLVHPGITGWVQVNGRNQLTWEERFKLDVWYVENQSLWLDIKIMFLTLKKVLKKEGIHHEGHATMYDFTGNEQNKEGINKMFKIVDTAEEWNGILADFKHLDVFYCHEYTQLFAKVEQGAAKAAFYENNDTKILYPFILRDISIFGEQQKDIVTPYGYGGPYIEGSNEEIKKFYSEFSKYCKGNDIITETIRLHPLYKNKEYVKEVMDIRYIGKSIAVDLKQPYKDIWMDYSKNNQRNIKKAKESGMSAEIVPKTTENIAKFHHLYESTMNRKNAAEMYFFSEDFFCELLSDDTLYESFLLFVQYQNKVIAGLILLIGKEIAHYQFGGSNYDYLHLKPNNLLFDYMIRFCQEKGAKFLHLGGGHQFKNDGLYRFKSSFSNCPDYSYYLGTKIYNQEIFDQINEMASNHESFNQNFFPPYRSVLSK</sequence>
<dbReference type="Gene3D" id="3.40.630.30">
    <property type="match status" value="1"/>
</dbReference>